<comment type="caution">
    <text evidence="2">The sequence shown here is derived from an EMBL/GenBank/DDBJ whole genome shotgun (WGS) entry which is preliminary data.</text>
</comment>
<organism evidence="2 3">
    <name type="scientific">Legionella bozemanae</name>
    <name type="common">Fluoribacter bozemanae</name>
    <dbReference type="NCBI Taxonomy" id="447"/>
    <lineage>
        <taxon>Bacteria</taxon>
        <taxon>Pseudomonadati</taxon>
        <taxon>Pseudomonadota</taxon>
        <taxon>Gammaproteobacteria</taxon>
        <taxon>Legionellales</taxon>
        <taxon>Legionellaceae</taxon>
        <taxon>Legionella</taxon>
    </lineage>
</organism>
<accession>A0A0W0RJV1</accession>
<keyword evidence="1" id="KW-0732">Signal</keyword>
<dbReference type="InterPro" id="IPR056213">
    <property type="entry name" value="NttE-like"/>
</dbReference>
<keyword evidence="3" id="KW-1185">Reference proteome</keyword>
<name>A0A0W0RJV1_LEGBO</name>
<feature type="signal peptide" evidence="1">
    <location>
        <begin position="1"/>
        <end position="19"/>
    </location>
</feature>
<protein>
    <submittedName>
        <fullName evidence="2">Uncharacterized protein</fullName>
    </submittedName>
</protein>
<dbReference type="RefSeq" id="WP_058460528.1">
    <property type="nucleotide sequence ID" value="NZ_CAAAIY010000011.1"/>
</dbReference>
<sequence length="288" mass="33672">MKINYLMGALFLSPLLAFAYTDSNSESLIFSPLPKNKNTVSRHYSNEQELPDLQQMVQRTIDFPTQIVRVSGNVTGLKLSCEEVEDEIDRVFSKKISPNLFTYNTYVNCGYDQDSPEQYAVNFSIQSYFDPLTDKAVDYLKAYLQEYNGYNLFNATTLHIENAKGVIISMNFNAGLKNNPDKPSFTLYRQDRNNFYFKSNFDMRKELITDIYQRFYSNDPEMILPFLDKWIFSYAGTVYYSILKASNYLELQPERIFVMENEGDIFVSDLRYYFANLCMKKNPNKHCL</sequence>
<dbReference type="Pfam" id="PF24274">
    <property type="entry name" value="NttE"/>
    <property type="match status" value="1"/>
</dbReference>
<reference evidence="2 3" key="1">
    <citation type="submission" date="2015-11" db="EMBL/GenBank/DDBJ databases">
        <title>Genomic analysis of 38 Legionella species identifies large and diverse effector repertoires.</title>
        <authorList>
            <person name="Burstein D."/>
            <person name="Amaro F."/>
            <person name="Zusman T."/>
            <person name="Lifshitz Z."/>
            <person name="Cohen O."/>
            <person name="Gilbert J.A."/>
            <person name="Pupko T."/>
            <person name="Shuman H.A."/>
            <person name="Segal G."/>
        </authorList>
    </citation>
    <scope>NUCLEOTIDE SEQUENCE [LARGE SCALE GENOMIC DNA]</scope>
    <source>
        <strain evidence="2 3">WIGA</strain>
    </source>
</reference>
<dbReference type="PATRIC" id="fig|447.4.peg.3152"/>
<evidence type="ECO:0000313" key="3">
    <source>
        <dbReference type="Proteomes" id="UP000054695"/>
    </source>
</evidence>
<dbReference type="Proteomes" id="UP000054695">
    <property type="component" value="Unassembled WGS sequence"/>
</dbReference>
<dbReference type="EMBL" id="LNXU01000032">
    <property type="protein sequence ID" value="KTC71376.1"/>
    <property type="molecule type" value="Genomic_DNA"/>
</dbReference>
<feature type="chain" id="PRO_5006910987" evidence="1">
    <location>
        <begin position="20"/>
        <end position="288"/>
    </location>
</feature>
<gene>
    <name evidence="2" type="ORF">Lboz_2953</name>
</gene>
<dbReference type="CDD" id="cd21108">
    <property type="entry name" value="Lpg0189-like"/>
    <property type="match status" value="1"/>
</dbReference>
<evidence type="ECO:0000256" key="1">
    <source>
        <dbReference type="SAM" id="SignalP"/>
    </source>
</evidence>
<dbReference type="NCBIfam" id="NF037977">
    <property type="entry name" value="Lpg0189_fam"/>
    <property type="match status" value="1"/>
</dbReference>
<dbReference type="AlphaFoldDB" id="A0A0W0RJV1"/>
<evidence type="ECO:0000313" key="2">
    <source>
        <dbReference type="EMBL" id="KTC71376.1"/>
    </source>
</evidence>
<proteinExistence type="predicted"/>
<dbReference type="OrthoDB" id="5646153at2"/>